<dbReference type="KEGG" id="nai:NECAME_03525"/>
<proteinExistence type="predicted"/>
<keyword evidence="1" id="KW-0175">Coiled coil</keyword>
<protein>
    <submittedName>
        <fullName evidence="2">Uncharacterized protein</fullName>
    </submittedName>
</protein>
<gene>
    <name evidence="2" type="ORF">NECAME_03525</name>
</gene>
<dbReference type="STRING" id="51031.W2T5A3"/>
<evidence type="ECO:0000313" key="2">
    <source>
        <dbReference type="EMBL" id="ETN76152.1"/>
    </source>
</evidence>
<dbReference type="AlphaFoldDB" id="W2T5A3"/>
<sequence length="154" mass="18306">METMEFELNVKTERETVLTNQINELKMSIGLLQQTKTKLEKESRDEIKQLESRLAEERKRAEKEIEAEQIAHAVTKDALQSKKNELNHVIASLHEKNDECMEVQLQLDICKSTVAQKEKAIVEVEKKREEEVAKLKRRYEFYRRERYTLMLNKL</sequence>
<evidence type="ECO:0000313" key="3">
    <source>
        <dbReference type="Proteomes" id="UP000053676"/>
    </source>
</evidence>
<reference evidence="3" key="1">
    <citation type="journal article" date="2014" name="Nat. Genet.">
        <title>Genome of the human hookworm Necator americanus.</title>
        <authorList>
            <person name="Tang Y.T."/>
            <person name="Gao X."/>
            <person name="Rosa B.A."/>
            <person name="Abubucker S."/>
            <person name="Hallsworth-Pepin K."/>
            <person name="Martin J."/>
            <person name="Tyagi R."/>
            <person name="Heizer E."/>
            <person name="Zhang X."/>
            <person name="Bhonagiri-Palsikar V."/>
            <person name="Minx P."/>
            <person name="Warren W.C."/>
            <person name="Wang Q."/>
            <person name="Zhan B."/>
            <person name="Hotez P.J."/>
            <person name="Sternberg P.W."/>
            <person name="Dougall A."/>
            <person name="Gaze S.T."/>
            <person name="Mulvenna J."/>
            <person name="Sotillo J."/>
            <person name="Ranganathan S."/>
            <person name="Rabelo E.M."/>
            <person name="Wilson R.K."/>
            <person name="Felgner P.L."/>
            <person name="Bethony J."/>
            <person name="Hawdon J.M."/>
            <person name="Gasser R.B."/>
            <person name="Loukas A."/>
            <person name="Mitreva M."/>
        </authorList>
    </citation>
    <scope>NUCLEOTIDE SEQUENCE [LARGE SCALE GENOMIC DNA]</scope>
</reference>
<organism evidence="2 3">
    <name type="scientific">Necator americanus</name>
    <name type="common">Human hookworm</name>
    <dbReference type="NCBI Taxonomy" id="51031"/>
    <lineage>
        <taxon>Eukaryota</taxon>
        <taxon>Metazoa</taxon>
        <taxon>Ecdysozoa</taxon>
        <taxon>Nematoda</taxon>
        <taxon>Chromadorea</taxon>
        <taxon>Rhabditida</taxon>
        <taxon>Rhabditina</taxon>
        <taxon>Rhabditomorpha</taxon>
        <taxon>Strongyloidea</taxon>
        <taxon>Ancylostomatidae</taxon>
        <taxon>Bunostominae</taxon>
        <taxon>Necator</taxon>
    </lineage>
</organism>
<evidence type="ECO:0000256" key="1">
    <source>
        <dbReference type="SAM" id="Coils"/>
    </source>
</evidence>
<dbReference type="Proteomes" id="UP000053676">
    <property type="component" value="Unassembled WGS sequence"/>
</dbReference>
<keyword evidence="3" id="KW-1185">Reference proteome</keyword>
<name>W2T5A3_NECAM</name>
<feature type="coiled-coil region" evidence="1">
    <location>
        <begin position="22"/>
        <end position="145"/>
    </location>
</feature>
<accession>W2T5A3</accession>
<dbReference type="EMBL" id="KI660245">
    <property type="protein sequence ID" value="ETN76152.1"/>
    <property type="molecule type" value="Genomic_DNA"/>
</dbReference>